<dbReference type="AlphaFoldDB" id="A0ABC8RKG9"/>
<evidence type="ECO:0000313" key="3">
    <source>
        <dbReference type="Proteomes" id="UP001642360"/>
    </source>
</evidence>
<reference evidence="2 3" key="1">
    <citation type="submission" date="2024-02" db="EMBL/GenBank/DDBJ databases">
        <authorList>
            <person name="Vignale AGUSTIN F."/>
            <person name="Sosa J E."/>
            <person name="Modenutti C."/>
        </authorList>
    </citation>
    <scope>NUCLEOTIDE SEQUENCE [LARGE SCALE GENOMIC DNA]</scope>
</reference>
<dbReference type="PANTHER" id="PTHR44259:SF93">
    <property type="entry name" value="PROTEIN, PUTATIVE (DUF295)-RELATED"/>
    <property type="match status" value="1"/>
</dbReference>
<evidence type="ECO:0000313" key="2">
    <source>
        <dbReference type="EMBL" id="CAK9145471.1"/>
    </source>
</evidence>
<keyword evidence="3" id="KW-1185">Reference proteome</keyword>
<dbReference type="InterPro" id="IPR005174">
    <property type="entry name" value="KIB1-4_b-propeller"/>
</dbReference>
<sequence length="238" mass="27257">VAIFNYCDKLAYIKSDDDKTCIEDKAWGFLSMPRHYWPNDFISYRGRISVVDRWSKVVSVDIWGVVDDDDNNSSSPPSSGVVKVVSPRMSYSNSSHSTYLVESSAGDLLLVEMFLRPEHGSPPSFKIFKLQFSSSGEEAKRVELKSLGDDTLFLCKTCSMAVSDFPECRPNSIYFADYYYLAANYPSPYDLVIFTFDDGSFQRVRIIQHLSQQHKKVSPVWIFPTMGSYQFCAYIWHE</sequence>
<feature type="non-terminal residue" evidence="2">
    <location>
        <position position="1"/>
    </location>
</feature>
<dbReference type="EMBL" id="CAUOFW020001495">
    <property type="protein sequence ID" value="CAK9145471.1"/>
    <property type="molecule type" value="Genomic_DNA"/>
</dbReference>
<comment type="caution">
    <text evidence="2">The sequence shown here is derived from an EMBL/GenBank/DDBJ whole genome shotgun (WGS) entry which is preliminary data.</text>
</comment>
<gene>
    <name evidence="2" type="ORF">ILEXP_LOCUS13284</name>
</gene>
<name>A0ABC8RKG9_9AQUA</name>
<evidence type="ECO:0000259" key="1">
    <source>
        <dbReference type="Pfam" id="PF03478"/>
    </source>
</evidence>
<dbReference type="InterPro" id="IPR050942">
    <property type="entry name" value="F-box_BR-signaling"/>
</dbReference>
<feature type="domain" description="KIB1-4 beta-propeller" evidence="1">
    <location>
        <begin position="2"/>
        <end position="191"/>
    </location>
</feature>
<organism evidence="2 3">
    <name type="scientific">Ilex paraguariensis</name>
    <name type="common">yerba mate</name>
    <dbReference type="NCBI Taxonomy" id="185542"/>
    <lineage>
        <taxon>Eukaryota</taxon>
        <taxon>Viridiplantae</taxon>
        <taxon>Streptophyta</taxon>
        <taxon>Embryophyta</taxon>
        <taxon>Tracheophyta</taxon>
        <taxon>Spermatophyta</taxon>
        <taxon>Magnoliopsida</taxon>
        <taxon>eudicotyledons</taxon>
        <taxon>Gunneridae</taxon>
        <taxon>Pentapetalae</taxon>
        <taxon>asterids</taxon>
        <taxon>campanulids</taxon>
        <taxon>Aquifoliales</taxon>
        <taxon>Aquifoliaceae</taxon>
        <taxon>Ilex</taxon>
    </lineage>
</organism>
<accession>A0ABC8RKG9</accession>
<protein>
    <recommendedName>
        <fullName evidence="1">KIB1-4 beta-propeller domain-containing protein</fullName>
    </recommendedName>
</protein>
<dbReference type="Pfam" id="PF03478">
    <property type="entry name" value="Beta-prop_KIB1-4"/>
    <property type="match status" value="1"/>
</dbReference>
<dbReference type="PANTHER" id="PTHR44259">
    <property type="entry name" value="OS07G0183000 PROTEIN-RELATED"/>
    <property type="match status" value="1"/>
</dbReference>
<dbReference type="Proteomes" id="UP001642360">
    <property type="component" value="Unassembled WGS sequence"/>
</dbReference>
<proteinExistence type="predicted"/>